<keyword evidence="3" id="KW-1185">Reference proteome</keyword>
<evidence type="ECO:0000313" key="3">
    <source>
        <dbReference type="Proteomes" id="UP000799118"/>
    </source>
</evidence>
<protein>
    <submittedName>
        <fullName evidence="2">Uncharacterized protein</fullName>
    </submittedName>
</protein>
<feature type="region of interest" description="Disordered" evidence="1">
    <location>
        <begin position="1"/>
        <end position="44"/>
    </location>
</feature>
<dbReference type="AlphaFoldDB" id="A0A6A4HDG4"/>
<dbReference type="PANTHER" id="PTHR40462:SF1">
    <property type="entry name" value="EXPRESSED PROTEIN"/>
    <property type="match status" value="1"/>
</dbReference>
<dbReference type="OrthoDB" id="3050608at2759"/>
<proteinExistence type="predicted"/>
<sequence length="139" mass="14910">MSSFLNKLTQGSSGSNNGMMSNNSNGGMMGNSGSNQNEDYGDKALDFIEKKTGHTLGRDTNEKITDGVRNQFEKMTGNSSAIISLYYLLCYFGGMKTTFSAAMTRPSVKTDDLEVGMGEAFSAAERLSGGLVALVPDRY</sequence>
<evidence type="ECO:0000313" key="2">
    <source>
        <dbReference type="EMBL" id="KAE9396399.1"/>
    </source>
</evidence>
<organism evidence="2 3">
    <name type="scientific">Gymnopus androsaceus JB14</name>
    <dbReference type="NCBI Taxonomy" id="1447944"/>
    <lineage>
        <taxon>Eukaryota</taxon>
        <taxon>Fungi</taxon>
        <taxon>Dikarya</taxon>
        <taxon>Basidiomycota</taxon>
        <taxon>Agaricomycotina</taxon>
        <taxon>Agaricomycetes</taxon>
        <taxon>Agaricomycetidae</taxon>
        <taxon>Agaricales</taxon>
        <taxon>Marasmiineae</taxon>
        <taxon>Omphalotaceae</taxon>
        <taxon>Gymnopus</taxon>
    </lineage>
</organism>
<accession>A0A6A4HDG4</accession>
<dbReference type="EMBL" id="ML769514">
    <property type="protein sequence ID" value="KAE9396399.1"/>
    <property type="molecule type" value="Genomic_DNA"/>
</dbReference>
<dbReference type="Proteomes" id="UP000799118">
    <property type="component" value="Unassembled WGS sequence"/>
</dbReference>
<feature type="compositionally biased region" description="Low complexity" evidence="1">
    <location>
        <begin position="11"/>
        <end position="35"/>
    </location>
</feature>
<evidence type="ECO:0000256" key="1">
    <source>
        <dbReference type="SAM" id="MobiDB-lite"/>
    </source>
</evidence>
<dbReference type="PANTHER" id="PTHR40462">
    <property type="entry name" value="CHROMOSOME 1, WHOLE GENOME SHOTGUN SEQUENCE"/>
    <property type="match status" value="1"/>
</dbReference>
<reference evidence="2" key="1">
    <citation type="journal article" date="2019" name="Environ. Microbiol.">
        <title>Fungal ecological strategies reflected in gene transcription - a case study of two litter decomposers.</title>
        <authorList>
            <person name="Barbi F."/>
            <person name="Kohler A."/>
            <person name="Barry K."/>
            <person name="Baskaran P."/>
            <person name="Daum C."/>
            <person name="Fauchery L."/>
            <person name="Ihrmark K."/>
            <person name="Kuo A."/>
            <person name="LaButti K."/>
            <person name="Lipzen A."/>
            <person name="Morin E."/>
            <person name="Grigoriev I.V."/>
            <person name="Henrissat B."/>
            <person name="Lindahl B."/>
            <person name="Martin F."/>
        </authorList>
    </citation>
    <scope>NUCLEOTIDE SEQUENCE</scope>
    <source>
        <strain evidence="2">JB14</strain>
    </source>
</reference>
<gene>
    <name evidence="2" type="ORF">BT96DRAFT_941723</name>
</gene>
<name>A0A6A4HDG4_9AGAR</name>
<feature type="compositionally biased region" description="Polar residues" evidence="1">
    <location>
        <begin position="1"/>
        <end position="10"/>
    </location>
</feature>